<dbReference type="InParanoid" id="H3H6W4"/>
<feature type="compositionally biased region" description="Polar residues" evidence="1">
    <location>
        <begin position="7"/>
        <end position="17"/>
    </location>
</feature>
<keyword evidence="3" id="KW-1185">Reference proteome</keyword>
<name>H3H6W4_PHYRM</name>
<feature type="region of interest" description="Disordered" evidence="1">
    <location>
        <begin position="1"/>
        <end position="25"/>
    </location>
</feature>
<dbReference type="HOGENOM" id="CLU_036567_0_3_1"/>
<dbReference type="VEuPathDB" id="FungiDB:KRP23_13908"/>
<sequence>MCGNLEDSMTTSGSSRDPGSPLSVLFETASPRTPKQPARTLKPKTVKIRTCTRRRREIDALTEEVACLKKQLGLKERGELTQLEATNKTMRDALHAHHLSLASTASLIAQFHRHRMLKPFDLPTRLGKDPFEREAELLRVKDDRLQLAYQFMLHRHHYQSAAEFCDKKKLEAASGDLVSIRFEAIPLPGARSIKAIFEAVHNFVYNIEINLTEAVGDVTIRENDDDKPGSPVTQHRLVTTVADLVQTDINSVVFAEYCPACLSGSGERELGLMVCDTVDEDELFPYQPQTRVQQDLTQITMLVWRQHDNGEPVIVLARWWCLRIRKNPNVDLPPFVVDRIRSRVDKMSEAMLLTAKFAEGNSVPSQSIM</sequence>
<reference evidence="2" key="2">
    <citation type="submission" date="2015-06" db="UniProtKB">
        <authorList>
            <consortium name="EnsemblProtists"/>
        </authorList>
    </citation>
    <scope>IDENTIFICATION</scope>
    <source>
        <strain evidence="2">Pr102</strain>
    </source>
</reference>
<dbReference type="OMA" id="RQDMTVI"/>
<organism evidence="2 3">
    <name type="scientific">Phytophthora ramorum</name>
    <name type="common">Sudden oak death agent</name>
    <dbReference type="NCBI Taxonomy" id="164328"/>
    <lineage>
        <taxon>Eukaryota</taxon>
        <taxon>Sar</taxon>
        <taxon>Stramenopiles</taxon>
        <taxon>Oomycota</taxon>
        <taxon>Peronosporomycetes</taxon>
        <taxon>Peronosporales</taxon>
        <taxon>Peronosporaceae</taxon>
        <taxon>Phytophthora</taxon>
    </lineage>
</organism>
<proteinExistence type="predicted"/>
<evidence type="ECO:0000256" key="1">
    <source>
        <dbReference type="SAM" id="MobiDB-lite"/>
    </source>
</evidence>
<reference evidence="3" key="1">
    <citation type="journal article" date="2006" name="Science">
        <title>Phytophthora genome sequences uncover evolutionary origins and mechanisms of pathogenesis.</title>
        <authorList>
            <person name="Tyler B.M."/>
            <person name="Tripathy S."/>
            <person name="Zhang X."/>
            <person name="Dehal P."/>
            <person name="Jiang R.H."/>
            <person name="Aerts A."/>
            <person name="Arredondo F.D."/>
            <person name="Baxter L."/>
            <person name="Bensasson D."/>
            <person name="Beynon J.L."/>
            <person name="Chapman J."/>
            <person name="Damasceno C.M."/>
            <person name="Dorrance A.E."/>
            <person name="Dou D."/>
            <person name="Dickerman A.W."/>
            <person name="Dubchak I.L."/>
            <person name="Garbelotto M."/>
            <person name="Gijzen M."/>
            <person name="Gordon S.G."/>
            <person name="Govers F."/>
            <person name="Grunwald N.J."/>
            <person name="Huang W."/>
            <person name="Ivors K.L."/>
            <person name="Jones R.W."/>
            <person name="Kamoun S."/>
            <person name="Krampis K."/>
            <person name="Lamour K.H."/>
            <person name="Lee M.K."/>
            <person name="McDonald W.H."/>
            <person name="Medina M."/>
            <person name="Meijer H.J."/>
            <person name="Nordberg E.K."/>
            <person name="Maclean D.J."/>
            <person name="Ospina-Giraldo M.D."/>
            <person name="Morris P.F."/>
            <person name="Phuntumart V."/>
            <person name="Putnam N.H."/>
            <person name="Rash S."/>
            <person name="Rose J.K."/>
            <person name="Sakihama Y."/>
            <person name="Salamov A.A."/>
            <person name="Savidor A."/>
            <person name="Scheuring C.F."/>
            <person name="Smith B.M."/>
            <person name="Sobral B.W."/>
            <person name="Terry A."/>
            <person name="Torto-Alalibo T.A."/>
            <person name="Win J."/>
            <person name="Xu Z."/>
            <person name="Zhang H."/>
            <person name="Grigoriev I.V."/>
            <person name="Rokhsar D.S."/>
            <person name="Boore J.L."/>
        </authorList>
    </citation>
    <scope>NUCLEOTIDE SEQUENCE [LARGE SCALE GENOMIC DNA]</scope>
    <source>
        <strain evidence="3">Pr102</strain>
    </source>
</reference>
<dbReference type="VEuPathDB" id="FungiDB:KRP22_4620"/>
<dbReference type="eggNOG" id="ENOG502RB86">
    <property type="taxonomic scope" value="Eukaryota"/>
</dbReference>
<accession>H3H6W4</accession>
<dbReference type="Proteomes" id="UP000005238">
    <property type="component" value="Unassembled WGS sequence"/>
</dbReference>
<evidence type="ECO:0000313" key="3">
    <source>
        <dbReference type="Proteomes" id="UP000005238"/>
    </source>
</evidence>
<dbReference type="EnsemblProtists" id="Phyra86443">
    <property type="protein sequence ID" value="Phyra86443"/>
    <property type="gene ID" value="Phyra86443"/>
</dbReference>
<evidence type="ECO:0000313" key="2">
    <source>
        <dbReference type="EnsemblProtists" id="Phyra86443"/>
    </source>
</evidence>
<protein>
    <submittedName>
        <fullName evidence="2">Uncharacterized protein</fullName>
    </submittedName>
</protein>
<dbReference type="AlphaFoldDB" id="H3H6W4"/>
<dbReference type="EMBL" id="DS566706">
    <property type="status" value="NOT_ANNOTATED_CDS"/>
    <property type="molecule type" value="Genomic_DNA"/>
</dbReference>